<sequence length="106" mass="10935">MKAGIGSLVLAVSLVCGSALAGEVREPSHKVEQTFKVSPQSYASATGLRGSVQLAQQEIALQLWQSNRALTAAEIMAVGARAEQQFRVAATPQGAGGKLVNGASQK</sequence>
<proteinExistence type="predicted"/>
<evidence type="ECO:0000313" key="2">
    <source>
        <dbReference type="EMBL" id="RUO40215.1"/>
    </source>
</evidence>
<feature type="chain" id="PRO_5041735575" evidence="1">
    <location>
        <begin position="22"/>
        <end position="106"/>
    </location>
</feature>
<dbReference type="RefSeq" id="WP_126820317.1">
    <property type="nucleotide sequence ID" value="NZ_PIPS01000004.1"/>
</dbReference>
<name>A0AA94EEJ6_9GAMM</name>
<protein>
    <submittedName>
        <fullName evidence="2">Uncharacterized protein</fullName>
    </submittedName>
</protein>
<keyword evidence="1" id="KW-0732">Signal</keyword>
<dbReference type="EMBL" id="PIPS01000004">
    <property type="protein sequence ID" value="RUO40215.1"/>
    <property type="molecule type" value="Genomic_DNA"/>
</dbReference>
<dbReference type="Proteomes" id="UP000286680">
    <property type="component" value="Unassembled WGS sequence"/>
</dbReference>
<organism evidence="2 3">
    <name type="scientific">Idiomarina aquatica</name>
    <dbReference type="NCBI Taxonomy" id="1327752"/>
    <lineage>
        <taxon>Bacteria</taxon>
        <taxon>Pseudomonadati</taxon>
        <taxon>Pseudomonadota</taxon>
        <taxon>Gammaproteobacteria</taxon>
        <taxon>Alteromonadales</taxon>
        <taxon>Idiomarinaceae</taxon>
        <taxon>Idiomarina</taxon>
    </lineage>
</organism>
<gene>
    <name evidence="2" type="ORF">CWE23_11420</name>
</gene>
<feature type="signal peptide" evidence="1">
    <location>
        <begin position="1"/>
        <end position="21"/>
    </location>
</feature>
<comment type="caution">
    <text evidence="2">The sequence shown here is derived from an EMBL/GenBank/DDBJ whole genome shotgun (WGS) entry which is preliminary data.</text>
</comment>
<keyword evidence="3" id="KW-1185">Reference proteome</keyword>
<evidence type="ECO:0000313" key="3">
    <source>
        <dbReference type="Proteomes" id="UP000286680"/>
    </source>
</evidence>
<dbReference type="AlphaFoldDB" id="A0AA94EEJ6"/>
<accession>A0AA94EEJ6</accession>
<reference evidence="3" key="1">
    <citation type="journal article" date="2018" name="Front. Microbiol.">
        <title>Genome-Based Analysis Reveals the Taxonomy and Diversity of the Family Idiomarinaceae.</title>
        <authorList>
            <person name="Liu Y."/>
            <person name="Lai Q."/>
            <person name="Shao Z."/>
        </authorList>
    </citation>
    <scope>NUCLEOTIDE SEQUENCE [LARGE SCALE GENOMIC DNA]</scope>
    <source>
        <strain evidence="3">SN-14</strain>
    </source>
</reference>
<evidence type="ECO:0000256" key="1">
    <source>
        <dbReference type="SAM" id="SignalP"/>
    </source>
</evidence>